<feature type="region of interest" description="Disordered" evidence="1">
    <location>
        <begin position="1"/>
        <end position="20"/>
    </location>
</feature>
<dbReference type="AlphaFoldDB" id="A0A6A4HZN4"/>
<name>A0A6A4HZN4_9AGAR</name>
<sequence length="79" mass="9179">MHALEKPIVELPQGEGPPLLPRPEYEKHSQKMAELARNYHELLQTLGLDIDPEERERAILEVLNKLDITLREEQAVEQE</sequence>
<dbReference type="OrthoDB" id="3067660at2759"/>
<dbReference type="EMBL" id="ML769435">
    <property type="protein sequence ID" value="KAE9402417.1"/>
    <property type="molecule type" value="Genomic_DNA"/>
</dbReference>
<evidence type="ECO:0000313" key="2">
    <source>
        <dbReference type="EMBL" id="KAE9402417.1"/>
    </source>
</evidence>
<keyword evidence="3" id="KW-1185">Reference proteome</keyword>
<gene>
    <name evidence="2" type="ORF">BT96DRAFT_991218</name>
</gene>
<proteinExistence type="predicted"/>
<organism evidence="2 3">
    <name type="scientific">Gymnopus androsaceus JB14</name>
    <dbReference type="NCBI Taxonomy" id="1447944"/>
    <lineage>
        <taxon>Eukaryota</taxon>
        <taxon>Fungi</taxon>
        <taxon>Dikarya</taxon>
        <taxon>Basidiomycota</taxon>
        <taxon>Agaricomycotina</taxon>
        <taxon>Agaricomycetes</taxon>
        <taxon>Agaricomycetidae</taxon>
        <taxon>Agaricales</taxon>
        <taxon>Marasmiineae</taxon>
        <taxon>Omphalotaceae</taxon>
        <taxon>Gymnopus</taxon>
    </lineage>
</organism>
<accession>A0A6A4HZN4</accession>
<protein>
    <submittedName>
        <fullName evidence="2">Uncharacterized protein</fullName>
    </submittedName>
</protein>
<evidence type="ECO:0000313" key="3">
    <source>
        <dbReference type="Proteomes" id="UP000799118"/>
    </source>
</evidence>
<evidence type="ECO:0000256" key="1">
    <source>
        <dbReference type="SAM" id="MobiDB-lite"/>
    </source>
</evidence>
<dbReference type="Proteomes" id="UP000799118">
    <property type="component" value="Unassembled WGS sequence"/>
</dbReference>
<reference evidence="2" key="1">
    <citation type="journal article" date="2019" name="Environ. Microbiol.">
        <title>Fungal ecological strategies reflected in gene transcription - a case study of two litter decomposers.</title>
        <authorList>
            <person name="Barbi F."/>
            <person name="Kohler A."/>
            <person name="Barry K."/>
            <person name="Baskaran P."/>
            <person name="Daum C."/>
            <person name="Fauchery L."/>
            <person name="Ihrmark K."/>
            <person name="Kuo A."/>
            <person name="LaButti K."/>
            <person name="Lipzen A."/>
            <person name="Morin E."/>
            <person name="Grigoriev I.V."/>
            <person name="Henrissat B."/>
            <person name="Lindahl B."/>
            <person name="Martin F."/>
        </authorList>
    </citation>
    <scope>NUCLEOTIDE SEQUENCE</scope>
    <source>
        <strain evidence="2">JB14</strain>
    </source>
</reference>